<feature type="transmembrane region" description="Helical" evidence="1">
    <location>
        <begin position="21"/>
        <end position="50"/>
    </location>
</feature>
<organism evidence="2 3">
    <name type="scientific">Pseudonocardia ailaonensis</name>
    <dbReference type="NCBI Taxonomy" id="367279"/>
    <lineage>
        <taxon>Bacteria</taxon>
        <taxon>Bacillati</taxon>
        <taxon>Actinomycetota</taxon>
        <taxon>Actinomycetes</taxon>
        <taxon>Pseudonocardiales</taxon>
        <taxon>Pseudonocardiaceae</taxon>
        <taxon>Pseudonocardia</taxon>
    </lineage>
</organism>
<dbReference type="Proteomes" id="UP001500449">
    <property type="component" value="Unassembled WGS sequence"/>
</dbReference>
<name>A0ABN2NPQ4_9PSEU</name>
<keyword evidence="3" id="KW-1185">Reference proteome</keyword>
<evidence type="ECO:0000256" key="1">
    <source>
        <dbReference type="SAM" id="Phobius"/>
    </source>
</evidence>
<sequence length="54" mass="5787">MAETASIGRHRLRRRRHPPMPTTSLFLAAILVMLVIAAGLTTICFVLPALSSGA</sequence>
<evidence type="ECO:0000313" key="3">
    <source>
        <dbReference type="Proteomes" id="UP001500449"/>
    </source>
</evidence>
<gene>
    <name evidence="2" type="ORF">GCM10009836_72970</name>
</gene>
<evidence type="ECO:0000313" key="2">
    <source>
        <dbReference type="EMBL" id="GAA1881110.1"/>
    </source>
</evidence>
<reference evidence="2 3" key="1">
    <citation type="journal article" date="2019" name="Int. J. Syst. Evol. Microbiol.">
        <title>The Global Catalogue of Microorganisms (GCM) 10K type strain sequencing project: providing services to taxonomists for standard genome sequencing and annotation.</title>
        <authorList>
            <consortium name="The Broad Institute Genomics Platform"/>
            <consortium name="The Broad Institute Genome Sequencing Center for Infectious Disease"/>
            <person name="Wu L."/>
            <person name="Ma J."/>
        </authorList>
    </citation>
    <scope>NUCLEOTIDE SEQUENCE [LARGE SCALE GENOMIC DNA]</scope>
    <source>
        <strain evidence="2 3">JCM 16009</strain>
    </source>
</reference>
<comment type="caution">
    <text evidence="2">The sequence shown here is derived from an EMBL/GenBank/DDBJ whole genome shotgun (WGS) entry which is preliminary data.</text>
</comment>
<protein>
    <submittedName>
        <fullName evidence="2">Uncharacterized protein</fullName>
    </submittedName>
</protein>
<keyword evidence="1" id="KW-0812">Transmembrane</keyword>
<dbReference type="EMBL" id="BAAAQK010000034">
    <property type="protein sequence ID" value="GAA1881110.1"/>
    <property type="molecule type" value="Genomic_DNA"/>
</dbReference>
<keyword evidence="1" id="KW-1133">Transmembrane helix</keyword>
<proteinExistence type="predicted"/>
<accession>A0ABN2NPQ4</accession>
<keyword evidence="1" id="KW-0472">Membrane</keyword>